<organism evidence="4 5">
    <name type="scientific">Clytia hemisphaerica</name>
    <dbReference type="NCBI Taxonomy" id="252671"/>
    <lineage>
        <taxon>Eukaryota</taxon>
        <taxon>Metazoa</taxon>
        <taxon>Cnidaria</taxon>
        <taxon>Hydrozoa</taxon>
        <taxon>Hydroidolina</taxon>
        <taxon>Leptothecata</taxon>
        <taxon>Obeliida</taxon>
        <taxon>Clytiidae</taxon>
        <taxon>Clytia</taxon>
    </lineage>
</organism>
<keyword evidence="5" id="KW-1185">Reference proteome</keyword>
<proteinExistence type="predicted"/>
<feature type="domain" description="C4H2-type" evidence="3">
    <location>
        <begin position="221"/>
        <end position="262"/>
    </location>
</feature>
<accession>A0A7M5U9H3</accession>
<reference evidence="4" key="1">
    <citation type="submission" date="2021-01" db="UniProtKB">
        <authorList>
            <consortium name="EnsemblMetazoa"/>
        </authorList>
    </citation>
    <scope>IDENTIFICATION</scope>
</reference>
<keyword evidence="1" id="KW-0175">Coiled coil</keyword>
<evidence type="ECO:0000259" key="3">
    <source>
        <dbReference type="PROSITE" id="PS51896"/>
    </source>
</evidence>
<dbReference type="OrthoDB" id="20865at2759"/>
<dbReference type="Pfam" id="PF10146">
    <property type="entry name" value="zf-C4H2"/>
    <property type="match status" value="1"/>
</dbReference>
<dbReference type="InterPro" id="IPR018482">
    <property type="entry name" value="Znf-C4H2"/>
</dbReference>
<dbReference type="Proteomes" id="UP000594262">
    <property type="component" value="Unplaced"/>
</dbReference>
<sequence>MSDINLLTHRSSPKSLKLDKLKTSIPDDFFLLQRQENLAQEMRHEITMLQREEARHIQALKAIQKDLRQVQLQLREKEIEMDHYRAKLSKRYSPTILPPSTSPYSTPTISYVSDKRRLSEMSEKESDDVIVDNFSEDKSEKLTKHSSVPILHYPSDRECCSPKRKSSPSNISPGPTIIPSPSELTSPKSMLPLSPFGYHKHPGAPSLASLSGSVFPLMVRSKGPPMKTCATCKRSIHRNAPVCPICKAKSHSKNPKKRKVSE</sequence>
<dbReference type="PROSITE" id="PS51896">
    <property type="entry name" value="ZF_C4H2"/>
    <property type="match status" value="1"/>
</dbReference>
<feature type="coiled-coil region" evidence="1">
    <location>
        <begin position="32"/>
        <end position="87"/>
    </location>
</feature>
<feature type="region of interest" description="Disordered" evidence="2">
    <location>
        <begin position="156"/>
        <end position="188"/>
    </location>
</feature>
<dbReference type="RefSeq" id="XP_066923960.1">
    <property type="nucleotide sequence ID" value="XM_067067859.1"/>
</dbReference>
<evidence type="ECO:0000313" key="4">
    <source>
        <dbReference type="EnsemblMetazoa" id="CLYHEMP007942.1"/>
    </source>
</evidence>
<dbReference type="PANTHER" id="PTHR31058">
    <property type="entry name" value="ZINC FINGER C4H2 DOMAIN-CONTAINING PROTEIN"/>
    <property type="match status" value="1"/>
</dbReference>
<dbReference type="EnsemblMetazoa" id="CLYHEMT007942.1">
    <property type="protein sequence ID" value="CLYHEMP007942.1"/>
    <property type="gene ID" value="CLYHEMG007942"/>
</dbReference>
<feature type="compositionally biased region" description="Low complexity" evidence="2">
    <location>
        <begin position="167"/>
        <end position="182"/>
    </location>
</feature>
<dbReference type="AlphaFoldDB" id="A0A7M5U9H3"/>
<dbReference type="GO" id="GO:0005634">
    <property type="term" value="C:nucleus"/>
    <property type="evidence" value="ECO:0007669"/>
    <property type="project" value="TreeGrafter"/>
</dbReference>
<protein>
    <recommendedName>
        <fullName evidence="3">C4H2-type domain-containing protein</fullName>
    </recommendedName>
</protein>
<dbReference type="InterPro" id="IPR044069">
    <property type="entry name" value="ZF_C4H2"/>
</dbReference>
<evidence type="ECO:0000256" key="2">
    <source>
        <dbReference type="SAM" id="MobiDB-lite"/>
    </source>
</evidence>
<evidence type="ECO:0000313" key="5">
    <source>
        <dbReference type="Proteomes" id="UP000594262"/>
    </source>
</evidence>
<dbReference type="GeneID" id="136811246"/>
<name>A0A7M5U9H3_9CNID</name>
<evidence type="ECO:0000256" key="1">
    <source>
        <dbReference type="SAM" id="Coils"/>
    </source>
</evidence>
<dbReference type="PANTHER" id="PTHR31058:SF2">
    <property type="entry name" value="ZINC FINGER C4H2 DOMAIN-CONTAINING PROTEIN"/>
    <property type="match status" value="1"/>
</dbReference>
<dbReference type="GO" id="GO:0045666">
    <property type="term" value="P:positive regulation of neuron differentiation"/>
    <property type="evidence" value="ECO:0007669"/>
    <property type="project" value="TreeGrafter"/>
</dbReference>